<reference evidence="1 2" key="1">
    <citation type="journal article" date="2023" name="Plant Biotechnol. J.">
        <title>Chromosome-level wild Hevea brasiliensis genome provides new tools for genomic-assisted breeding and valuable loci to elevate rubber yield.</title>
        <authorList>
            <person name="Cheng H."/>
            <person name="Song X."/>
            <person name="Hu Y."/>
            <person name="Wu T."/>
            <person name="Yang Q."/>
            <person name="An Z."/>
            <person name="Feng S."/>
            <person name="Deng Z."/>
            <person name="Wu W."/>
            <person name="Zeng X."/>
            <person name="Tu M."/>
            <person name="Wang X."/>
            <person name="Huang H."/>
        </authorList>
    </citation>
    <scope>NUCLEOTIDE SEQUENCE [LARGE SCALE GENOMIC DNA]</scope>
    <source>
        <strain evidence="1">MT/VB/25A 57/8</strain>
    </source>
</reference>
<dbReference type="EMBL" id="JARPOI010000012">
    <property type="protein sequence ID" value="KAJ9167434.1"/>
    <property type="molecule type" value="Genomic_DNA"/>
</dbReference>
<gene>
    <name evidence="1" type="ORF">P3X46_022088</name>
</gene>
<dbReference type="Proteomes" id="UP001174677">
    <property type="component" value="Chromosome 12"/>
</dbReference>
<dbReference type="PANTHER" id="PTHR48055">
    <property type="entry name" value="LEUCINE-RICH REPEAT RECEPTOR PROTEIN KINASE EMS1"/>
    <property type="match status" value="1"/>
</dbReference>
<protein>
    <recommendedName>
        <fullName evidence="3">Serine-threonine/tyrosine-protein kinase catalytic domain-containing protein</fullName>
    </recommendedName>
</protein>
<dbReference type="PANTHER" id="PTHR48055:SF57">
    <property type="entry name" value="PROTEIN KINASE DOMAIN-CONTAINING PROTEIN"/>
    <property type="match status" value="1"/>
</dbReference>
<dbReference type="InterPro" id="IPR011009">
    <property type="entry name" value="Kinase-like_dom_sf"/>
</dbReference>
<evidence type="ECO:0008006" key="3">
    <source>
        <dbReference type="Google" id="ProtNLM"/>
    </source>
</evidence>
<dbReference type="InterPro" id="IPR051564">
    <property type="entry name" value="LRR_receptor-like_kinase"/>
</dbReference>
<evidence type="ECO:0000313" key="2">
    <source>
        <dbReference type="Proteomes" id="UP001174677"/>
    </source>
</evidence>
<evidence type="ECO:0000313" key="1">
    <source>
        <dbReference type="EMBL" id="KAJ9167434.1"/>
    </source>
</evidence>
<keyword evidence="2" id="KW-1185">Reference proteome</keyword>
<comment type="caution">
    <text evidence="1">The sequence shown here is derived from an EMBL/GenBank/DDBJ whole genome shotgun (WGS) entry which is preliminary data.</text>
</comment>
<dbReference type="Gene3D" id="1.10.510.10">
    <property type="entry name" value="Transferase(Phosphotransferase) domain 1"/>
    <property type="match status" value="1"/>
</dbReference>
<organism evidence="1 2">
    <name type="scientific">Hevea brasiliensis</name>
    <name type="common">Para rubber tree</name>
    <name type="synonym">Siphonia brasiliensis</name>
    <dbReference type="NCBI Taxonomy" id="3981"/>
    <lineage>
        <taxon>Eukaryota</taxon>
        <taxon>Viridiplantae</taxon>
        <taxon>Streptophyta</taxon>
        <taxon>Embryophyta</taxon>
        <taxon>Tracheophyta</taxon>
        <taxon>Spermatophyta</taxon>
        <taxon>Magnoliopsida</taxon>
        <taxon>eudicotyledons</taxon>
        <taxon>Gunneridae</taxon>
        <taxon>Pentapetalae</taxon>
        <taxon>rosids</taxon>
        <taxon>fabids</taxon>
        <taxon>Malpighiales</taxon>
        <taxon>Euphorbiaceae</taxon>
        <taxon>Crotonoideae</taxon>
        <taxon>Micrandreae</taxon>
        <taxon>Hevea</taxon>
    </lineage>
</organism>
<name>A0ABQ9LHJ2_HEVBR</name>
<accession>A0ABQ9LHJ2</accession>
<dbReference type="SUPFAM" id="SSF56112">
    <property type="entry name" value="Protein kinase-like (PK-like)"/>
    <property type="match status" value="1"/>
</dbReference>
<proteinExistence type="predicted"/>
<sequence length="139" mass="15972">MGGEASKEGDVYSYGILVLEIFSKRRPTDEMFKEGLNLHDFVSSALPERLVEVVDPTLVSREISDEEFEDAEEINSYENLSHVTTKVKQCLLSVLEIGVACSMESPMERMNMNDVNRKLHLIKDAFLDNQIHRERPNRR</sequence>